<evidence type="ECO:0000256" key="5">
    <source>
        <dbReference type="ARBA" id="ARBA00023015"/>
    </source>
</evidence>
<keyword evidence="6 9" id="KW-0010">Activator</keyword>
<sequence>DIYRLLVSLKPVLQDAIQKKRISRSFGTTQHVKGPLTWREFCKEAGKNAEPQSIPSFVVGYNHDWICISPESLKHWEKLYLEPYSCPRDVGYVVVCPDGDNLVTSARTFFKELSCLYESSRLGRFKPINKVLKDGGILRIGKNSPKQPNLPDDWFDKLQQQRDDAIDKLILYAKECLHNLDEKSDTISNSKSFFDPCCKHSVCSNVLKATSVFLNPDPRPPGQLLKAEPSLEISSLHVRESRSRGTVNRTTPLTHMSNNIGRSPAQPQSTPATIFIVVYLLDPFNGSFSRGLWHCFRILQKSLPKPLRDHIIFQIVPIEHVLRVASPNNRQSFVHAVRSLSFSTFAQCRRILLHEVKVRSMTGFGPAASDKRYMIEHKENIPCETRLYTPPYVLSIPREPAQAIMKTEPPSNILFVTYCVSHNQKFVLVSATDQSGELLETCCINIDVPPRLSVSRKHRVSVRSEAIDKMWKFCVATVSRMSTTTWRIVIGRLGRLSHGEIRDWGKHLHRRSLLSCSRRASCTQCKLQQCAEGSFIISACLTSLEPDGALMLMPDVVQMNNFGRSNSSINQSNQLRTPEDISCTHIYVFPTSADTQLPGANFQTGVEEDPYMENDNFINDIMGDGADLDDIMGVSSSTVSHQPLKLDDGQVSSPTTESSILPGDPGSQEDVLLSQQPLALGYMVSTAPPGPLPAWFWSTCPYAKNRCPVFLRSALHIQSGSIHLFDQISSSTASVNDATTHQGSIEGNHPLDSNKTAVVLRFVLENYNALSWLTTDPVTKGRRSCLPVHCLSLMQLYHTVRNLL</sequence>
<evidence type="ECO:0000256" key="8">
    <source>
        <dbReference type="ARBA" id="ARBA00023242"/>
    </source>
</evidence>
<keyword evidence="4 9" id="KW-0678">Repressor</keyword>
<evidence type="ECO:0000259" key="12">
    <source>
        <dbReference type="Pfam" id="PF18296"/>
    </source>
</evidence>
<evidence type="ECO:0000256" key="3">
    <source>
        <dbReference type="ARBA" id="ARBA00019618"/>
    </source>
</evidence>
<comment type="subcellular location">
    <subcellularLocation>
        <location evidence="1 9">Nucleus</location>
    </subcellularLocation>
</comment>
<dbReference type="AlphaFoldDB" id="H2Z3Q4"/>
<accession>H2Z3Q4</accession>
<keyword evidence="8 9" id="KW-0539">Nucleus</keyword>
<evidence type="ECO:0000256" key="10">
    <source>
        <dbReference type="SAM" id="MobiDB-lite"/>
    </source>
</evidence>
<dbReference type="STRING" id="51511.ENSCSAVP00000012216"/>
<evidence type="ECO:0000256" key="2">
    <source>
        <dbReference type="ARBA" id="ARBA00009354"/>
    </source>
</evidence>
<feature type="region of interest" description="Disordered" evidence="10">
    <location>
        <begin position="639"/>
        <end position="667"/>
    </location>
</feature>
<dbReference type="OMA" id="EDISCTH"/>
<evidence type="ECO:0000313" key="14">
    <source>
        <dbReference type="Proteomes" id="UP000007875"/>
    </source>
</evidence>
<feature type="region of interest" description="Disordered" evidence="10">
    <location>
        <begin position="244"/>
        <end position="266"/>
    </location>
</feature>
<evidence type="ECO:0000256" key="9">
    <source>
        <dbReference type="RuleBase" id="RU364134"/>
    </source>
</evidence>
<dbReference type="HOGENOM" id="CLU_333145_0_0_1"/>
<organism evidence="13 14">
    <name type="scientific">Ciona savignyi</name>
    <name type="common">Pacific transparent sea squirt</name>
    <dbReference type="NCBI Taxonomy" id="51511"/>
    <lineage>
        <taxon>Eukaryota</taxon>
        <taxon>Metazoa</taxon>
        <taxon>Chordata</taxon>
        <taxon>Tunicata</taxon>
        <taxon>Ascidiacea</taxon>
        <taxon>Phlebobranchia</taxon>
        <taxon>Cionidae</taxon>
        <taxon>Ciona</taxon>
    </lineage>
</organism>
<dbReference type="PANTHER" id="PTHR48249">
    <property type="entry name" value="MEDIATOR OF RNA POLYMERASE II TRANSCRIPTION SUBUNIT 13"/>
    <property type="match status" value="1"/>
</dbReference>
<keyword evidence="14" id="KW-1185">Reference proteome</keyword>
<reference evidence="13" key="2">
    <citation type="submission" date="2025-08" db="UniProtKB">
        <authorList>
            <consortium name="Ensembl"/>
        </authorList>
    </citation>
    <scope>IDENTIFICATION</scope>
</reference>
<dbReference type="Pfam" id="PF18296">
    <property type="entry name" value="MID_MedPIWI"/>
    <property type="match status" value="1"/>
</dbReference>
<evidence type="ECO:0000256" key="7">
    <source>
        <dbReference type="ARBA" id="ARBA00023163"/>
    </source>
</evidence>
<dbReference type="Pfam" id="PF06333">
    <property type="entry name" value="Med13_C"/>
    <property type="match status" value="1"/>
</dbReference>
<dbReference type="InterPro" id="IPR009401">
    <property type="entry name" value="Med13_C"/>
</dbReference>
<evidence type="ECO:0000256" key="4">
    <source>
        <dbReference type="ARBA" id="ARBA00022491"/>
    </source>
</evidence>
<dbReference type="GO" id="GO:0003713">
    <property type="term" value="F:transcription coactivator activity"/>
    <property type="evidence" value="ECO:0007669"/>
    <property type="project" value="TreeGrafter"/>
</dbReference>
<dbReference type="Ensembl" id="ENSCSAVT00000012358.1">
    <property type="protein sequence ID" value="ENSCSAVP00000012216.1"/>
    <property type="gene ID" value="ENSCSAVG00000007186.1"/>
</dbReference>
<feature type="compositionally biased region" description="Polar residues" evidence="10">
    <location>
        <begin position="650"/>
        <end position="659"/>
    </location>
</feature>
<dbReference type="Proteomes" id="UP000007875">
    <property type="component" value="Unassembled WGS sequence"/>
</dbReference>
<dbReference type="InterPro" id="IPR051139">
    <property type="entry name" value="Mediator_complx_sub13"/>
</dbReference>
<proteinExistence type="inferred from homology"/>
<feature type="domain" description="MID" evidence="12">
    <location>
        <begin position="88"/>
        <end position="350"/>
    </location>
</feature>
<protein>
    <recommendedName>
        <fullName evidence="3 9">Mediator of RNA polymerase II transcription subunit 13</fullName>
    </recommendedName>
</protein>
<evidence type="ECO:0000256" key="1">
    <source>
        <dbReference type="ARBA" id="ARBA00004123"/>
    </source>
</evidence>
<keyword evidence="5 9" id="KW-0805">Transcription regulation</keyword>
<dbReference type="InterPro" id="IPR041285">
    <property type="entry name" value="MID_MedPIWI"/>
</dbReference>
<comment type="function">
    <text evidence="9">Component of the Mediator complex, a coactivator involved in regulated transcription of nearly all RNA polymerase II-dependent genes. Mediator functions as a bridge to convey information from gene-specific regulatory proteins to the basal RNA polymerase II transcription machinery. Mediator is recruited to promoters by direct interactions with regulatory proteins and serves as a scaffold for the assembly of a functional preinitiation complex with RNA polymerase II and the general transcription factors.</text>
</comment>
<name>H2Z3Q4_CIOSA</name>
<dbReference type="InParanoid" id="H2Z3Q4"/>
<dbReference type="eggNOG" id="KOG3600">
    <property type="taxonomic scope" value="Eukaryota"/>
</dbReference>
<dbReference type="GeneTree" id="ENSGT00390000013680"/>
<comment type="similarity">
    <text evidence="2 9">Belongs to the Mediator complex subunit 13 family.</text>
</comment>
<keyword evidence="7 9" id="KW-0804">Transcription</keyword>
<evidence type="ECO:0000256" key="6">
    <source>
        <dbReference type="ARBA" id="ARBA00023159"/>
    </source>
</evidence>
<evidence type="ECO:0000259" key="11">
    <source>
        <dbReference type="Pfam" id="PF06333"/>
    </source>
</evidence>
<reference evidence="14" key="1">
    <citation type="submission" date="2003-08" db="EMBL/GenBank/DDBJ databases">
        <authorList>
            <person name="Birren B."/>
            <person name="Nusbaum C."/>
            <person name="Abebe A."/>
            <person name="Abouelleil A."/>
            <person name="Adekoya E."/>
            <person name="Ait-zahra M."/>
            <person name="Allen N."/>
            <person name="Allen T."/>
            <person name="An P."/>
            <person name="Anderson M."/>
            <person name="Anderson S."/>
            <person name="Arachchi H."/>
            <person name="Armbruster J."/>
            <person name="Bachantsang P."/>
            <person name="Baldwin J."/>
            <person name="Barry A."/>
            <person name="Bayul T."/>
            <person name="Blitshsteyn B."/>
            <person name="Bloom T."/>
            <person name="Blye J."/>
            <person name="Boguslavskiy L."/>
            <person name="Borowsky M."/>
            <person name="Boukhgalter B."/>
            <person name="Brunache A."/>
            <person name="Butler J."/>
            <person name="Calixte N."/>
            <person name="Calvo S."/>
            <person name="Camarata J."/>
            <person name="Campo K."/>
            <person name="Chang J."/>
            <person name="Cheshatsang Y."/>
            <person name="Citroen M."/>
            <person name="Collymore A."/>
            <person name="Considine T."/>
            <person name="Cook A."/>
            <person name="Cooke P."/>
            <person name="Corum B."/>
            <person name="Cuomo C."/>
            <person name="David R."/>
            <person name="Dawoe T."/>
            <person name="Degray S."/>
            <person name="Dodge S."/>
            <person name="Dooley K."/>
            <person name="Dorje P."/>
            <person name="Dorjee K."/>
            <person name="Dorris L."/>
            <person name="Duffey N."/>
            <person name="Dupes A."/>
            <person name="Elkins T."/>
            <person name="Engels R."/>
            <person name="Erickson J."/>
            <person name="Farina A."/>
            <person name="Faro S."/>
            <person name="Ferreira P."/>
            <person name="Fischer H."/>
            <person name="Fitzgerald M."/>
            <person name="Foley K."/>
            <person name="Gage D."/>
            <person name="Galagan J."/>
            <person name="Gearin G."/>
            <person name="Gnerre S."/>
            <person name="Gnirke A."/>
            <person name="Goyette A."/>
            <person name="Graham J."/>
            <person name="Grandbois E."/>
            <person name="Gyaltsen K."/>
            <person name="Hafez N."/>
            <person name="Hagopian D."/>
            <person name="Hagos B."/>
            <person name="Hall J."/>
            <person name="Hatcher B."/>
            <person name="Heller A."/>
            <person name="Higgins H."/>
            <person name="Honan T."/>
            <person name="Horn A."/>
            <person name="Houde N."/>
            <person name="Hughes L."/>
            <person name="Hulme W."/>
            <person name="Husby E."/>
            <person name="Iliev I."/>
            <person name="Jaffe D."/>
            <person name="Jones C."/>
            <person name="Kamal M."/>
            <person name="Kamat A."/>
            <person name="Kamvysselis M."/>
            <person name="Karlsson E."/>
            <person name="Kells C."/>
            <person name="Kieu A."/>
            <person name="Kisner P."/>
            <person name="Kodira C."/>
            <person name="Kulbokas E."/>
            <person name="Labutti K."/>
            <person name="Lama D."/>
            <person name="Landers T."/>
            <person name="Leger J."/>
            <person name="Levine S."/>
            <person name="Lewis D."/>
            <person name="Lewis T."/>
            <person name="Lindblad-toh K."/>
            <person name="Liu X."/>
            <person name="Lokyitsang T."/>
            <person name="Lokyitsang Y."/>
            <person name="Lucien O."/>
            <person name="Lui A."/>
            <person name="Ma L.J."/>
            <person name="Mabbitt R."/>
            <person name="Macdonald J."/>
            <person name="Maclean C."/>
            <person name="Major J."/>
            <person name="Manning J."/>
            <person name="Marabella R."/>
            <person name="Maru K."/>
            <person name="Matthews C."/>
            <person name="Mauceli E."/>
            <person name="Mccarthy M."/>
            <person name="Mcdonough S."/>
            <person name="Mcghee T."/>
            <person name="Meldrim J."/>
            <person name="Meneus L."/>
            <person name="Mesirov J."/>
            <person name="Mihalev A."/>
            <person name="Mihova T."/>
            <person name="Mikkelsen T."/>
            <person name="Mlenga V."/>
            <person name="Moru K."/>
            <person name="Mozes J."/>
            <person name="Mulrain L."/>
            <person name="Munson G."/>
            <person name="Naylor J."/>
            <person name="Newes C."/>
            <person name="Nguyen C."/>
            <person name="Nguyen N."/>
            <person name="Nguyen T."/>
            <person name="Nicol R."/>
            <person name="Nielsen C."/>
            <person name="Nizzari M."/>
            <person name="Norbu C."/>
            <person name="Norbu N."/>
            <person name="O'donnell P."/>
            <person name="Okoawo O."/>
            <person name="O'leary S."/>
            <person name="Omotosho B."/>
            <person name="O'neill K."/>
            <person name="Osman S."/>
            <person name="Parker S."/>
            <person name="Perrin D."/>
            <person name="Phunkhang P."/>
            <person name="Piqani B."/>
            <person name="Purcell S."/>
            <person name="Rachupka T."/>
            <person name="Ramasamy U."/>
            <person name="Rameau R."/>
            <person name="Ray V."/>
            <person name="Raymond C."/>
            <person name="Retta R."/>
            <person name="Richardson S."/>
            <person name="Rise C."/>
            <person name="Rodriguez J."/>
            <person name="Rogers J."/>
            <person name="Rogov P."/>
            <person name="Rutman M."/>
            <person name="Schupbach R."/>
            <person name="Seaman C."/>
            <person name="Settipalli S."/>
            <person name="Sharpe T."/>
            <person name="Sheridan J."/>
            <person name="Sherpa N."/>
            <person name="Shi J."/>
            <person name="Smirnov S."/>
            <person name="Smith C."/>
            <person name="Sougnez C."/>
            <person name="Spencer B."/>
            <person name="Stalker J."/>
            <person name="Stange-thomann N."/>
            <person name="Stavropoulos S."/>
            <person name="Stetson K."/>
            <person name="Stone C."/>
            <person name="Stone S."/>
            <person name="Stubbs M."/>
            <person name="Talamas J."/>
            <person name="Tchuinga P."/>
            <person name="Tenzing P."/>
            <person name="Tesfaye S."/>
            <person name="Theodore J."/>
            <person name="Thoulutsang Y."/>
            <person name="Topham K."/>
            <person name="Towey S."/>
            <person name="Tsamla T."/>
            <person name="Tsomo N."/>
            <person name="Vallee D."/>
            <person name="Vassiliev H."/>
            <person name="Venkataraman V."/>
            <person name="Vinson J."/>
            <person name="Vo A."/>
            <person name="Wade C."/>
            <person name="Wang S."/>
            <person name="Wangchuk T."/>
            <person name="Wangdi T."/>
            <person name="Whittaker C."/>
            <person name="Wilkinson J."/>
            <person name="Wu Y."/>
            <person name="Wyman D."/>
            <person name="Yadav S."/>
            <person name="Yang S."/>
            <person name="Yang X."/>
            <person name="Yeager S."/>
            <person name="Yee E."/>
            <person name="Young G."/>
            <person name="Zainoun J."/>
            <person name="Zembeck L."/>
            <person name="Zimmer A."/>
            <person name="Zody M."/>
            <person name="Lander E."/>
        </authorList>
    </citation>
    <scope>NUCLEOTIDE SEQUENCE [LARGE SCALE GENOMIC DNA]</scope>
</reference>
<comment type="subunit">
    <text evidence="9">Component of the Mediator complex.</text>
</comment>
<dbReference type="GO" id="GO:0016592">
    <property type="term" value="C:mediator complex"/>
    <property type="evidence" value="ECO:0007669"/>
    <property type="project" value="InterPro"/>
</dbReference>
<evidence type="ECO:0000313" key="13">
    <source>
        <dbReference type="Ensembl" id="ENSCSAVP00000012216.1"/>
    </source>
</evidence>
<dbReference type="GO" id="GO:0045944">
    <property type="term" value="P:positive regulation of transcription by RNA polymerase II"/>
    <property type="evidence" value="ECO:0007669"/>
    <property type="project" value="TreeGrafter"/>
</dbReference>
<feature type="domain" description="Mediator complex subunit Med13 C-terminal" evidence="11">
    <location>
        <begin position="388"/>
        <end position="790"/>
    </location>
</feature>
<reference evidence="13" key="3">
    <citation type="submission" date="2025-09" db="UniProtKB">
        <authorList>
            <consortium name="Ensembl"/>
        </authorList>
    </citation>
    <scope>IDENTIFICATION</scope>
</reference>
<dbReference type="PANTHER" id="PTHR48249:SF3">
    <property type="entry name" value="MEDIATOR OF RNA POLYMERASE II TRANSCRIPTION SUBUNIT 13"/>
    <property type="match status" value="1"/>
</dbReference>